<gene>
    <name evidence="1" type="ORF">NPIL_487671</name>
</gene>
<evidence type="ECO:0000313" key="1">
    <source>
        <dbReference type="EMBL" id="GFT94454.1"/>
    </source>
</evidence>
<proteinExistence type="predicted"/>
<comment type="caution">
    <text evidence="1">The sequence shown here is derived from an EMBL/GenBank/DDBJ whole genome shotgun (WGS) entry which is preliminary data.</text>
</comment>
<keyword evidence="2" id="KW-1185">Reference proteome</keyword>
<protein>
    <submittedName>
        <fullName evidence="1">Uncharacterized protein</fullName>
    </submittedName>
</protein>
<accession>A0A8X6Q1M4</accession>
<name>A0A8X6Q1M4_NEPPI</name>
<reference evidence="1" key="1">
    <citation type="submission" date="2020-08" db="EMBL/GenBank/DDBJ databases">
        <title>Multicomponent nature underlies the extraordinary mechanical properties of spider dragline silk.</title>
        <authorList>
            <person name="Kono N."/>
            <person name="Nakamura H."/>
            <person name="Mori M."/>
            <person name="Yoshida Y."/>
            <person name="Ohtoshi R."/>
            <person name="Malay A.D."/>
            <person name="Moran D.A.P."/>
            <person name="Tomita M."/>
            <person name="Numata K."/>
            <person name="Arakawa K."/>
        </authorList>
    </citation>
    <scope>NUCLEOTIDE SEQUENCE</scope>
</reference>
<organism evidence="1 2">
    <name type="scientific">Nephila pilipes</name>
    <name type="common">Giant wood spider</name>
    <name type="synonym">Nephila maculata</name>
    <dbReference type="NCBI Taxonomy" id="299642"/>
    <lineage>
        <taxon>Eukaryota</taxon>
        <taxon>Metazoa</taxon>
        <taxon>Ecdysozoa</taxon>
        <taxon>Arthropoda</taxon>
        <taxon>Chelicerata</taxon>
        <taxon>Arachnida</taxon>
        <taxon>Araneae</taxon>
        <taxon>Araneomorphae</taxon>
        <taxon>Entelegynae</taxon>
        <taxon>Araneoidea</taxon>
        <taxon>Nephilidae</taxon>
        <taxon>Nephila</taxon>
    </lineage>
</organism>
<evidence type="ECO:0000313" key="2">
    <source>
        <dbReference type="Proteomes" id="UP000887013"/>
    </source>
</evidence>
<sequence length="91" mass="10624">MERARVFELLEPLNSLDLKTSSAMNYIEEKAKEKRVNYNRFVHNVLVYPECADLDYGRIDHFDSFQIHWQIAKCGIVSWLSQTDIFNAALG</sequence>
<dbReference type="EMBL" id="BMAW01121515">
    <property type="protein sequence ID" value="GFT94454.1"/>
    <property type="molecule type" value="Genomic_DNA"/>
</dbReference>
<dbReference type="Proteomes" id="UP000887013">
    <property type="component" value="Unassembled WGS sequence"/>
</dbReference>
<dbReference type="AlphaFoldDB" id="A0A8X6Q1M4"/>